<evidence type="ECO:0000256" key="4">
    <source>
        <dbReference type="SAM" id="MobiDB-lite"/>
    </source>
</evidence>
<protein>
    <recommendedName>
        <fullName evidence="5">ETS domain-containing protein</fullName>
    </recommendedName>
</protein>
<dbReference type="Gene3D" id="1.10.10.10">
    <property type="entry name" value="Winged helix-like DNA-binding domain superfamily/Winged helix DNA-binding domain"/>
    <property type="match status" value="1"/>
</dbReference>
<dbReference type="PANTHER" id="PTHR11849">
    <property type="entry name" value="ETS"/>
    <property type="match status" value="1"/>
</dbReference>
<dbReference type="Pfam" id="PF00178">
    <property type="entry name" value="Ets"/>
    <property type="match status" value="1"/>
</dbReference>
<evidence type="ECO:0000256" key="2">
    <source>
        <dbReference type="ARBA" id="ARBA00023125"/>
    </source>
</evidence>
<feature type="region of interest" description="Disordered" evidence="4">
    <location>
        <begin position="1"/>
        <end position="30"/>
    </location>
</feature>
<comment type="similarity">
    <text evidence="1 3">Belongs to the ETS family.</text>
</comment>
<reference evidence="6 7" key="1">
    <citation type="submission" date="2022-05" db="EMBL/GenBank/DDBJ databases">
        <authorList>
            <consortium name="Genoscope - CEA"/>
            <person name="William W."/>
        </authorList>
    </citation>
    <scope>NUCLEOTIDE SEQUENCE [LARGE SCALE GENOMIC DNA]</scope>
</reference>
<dbReference type="SMART" id="SM00413">
    <property type="entry name" value="ETS"/>
    <property type="match status" value="1"/>
</dbReference>
<feature type="compositionally biased region" description="Basic and acidic residues" evidence="4">
    <location>
        <begin position="1"/>
        <end position="23"/>
    </location>
</feature>
<dbReference type="PANTHER" id="PTHR11849:SF133">
    <property type="entry name" value="ETS DOMAIN-CONTAINING PROTEIN"/>
    <property type="match status" value="1"/>
</dbReference>
<dbReference type="InterPro" id="IPR046328">
    <property type="entry name" value="ETS_fam"/>
</dbReference>
<organism evidence="6 7">
    <name type="scientific">Porites lobata</name>
    <dbReference type="NCBI Taxonomy" id="104759"/>
    <lineage>
        <taxon>Eukaryota</taxon>
        <taxon>Metazoa</taxon>
        <taxon>Cnidaria</taxon>
        <taxon>Anthozoa</taxon>
        <taxon>Hexacorallia</taxon>
        <taxon>Scleractinia</taxon>
        <taxon>Fungiina</taxon>
        <taxon>Poritidae</taxon>
        <taxon>Porites</taxon>
    </lineage>
</organism>
<name>A0ABN8RHG2_9CNID</name>
<comment type="subcellular location">
    <subcellularLocation>
        <location evidence="3">Nucleus</location>
    </subcellularLocation>
</comment>
<feature type="domain" description="ETS" evidence="5">
    <location>
        <begin position="37"/>
        <end position="118"/>
    </location>
</feature>
<keyword evidence="3" id="KW-0539">Nucleus</keyword>
<evidence type="ECO:0000313" key="6">
    <source>
        <dbReference type="EMBL" id="CAH3178452.1"/>
    </source>
</evidence>
<dbReference type="PROSITE" id="PS00346">
    <property type="entry name" value="ETS_DOMAIN_2"/>
    <property type="match status" value="1"/>
</dbReference>
<sequence length="302" mass="35457">MHRDSRAEGKKQKAFEESTEHTTPRQRQKTSRINNTLHLWEFLFELLEDERYTALIAWTRKEKGEFKIKRQEDVARKWGRLKQRTSMNYDKLSRALRYYYHKGIIKKVPGQRLVYKFDKLPYSYKPIRYNWPWNPPGEDDDIKPDRQVLDTSPATKAASWPLFLEWNDLEKHVKREKLDIVTSPAYKKTFCPMTPTWEVAEADGDVKPVKQGKIPPLIPVKTHSPALPRNRVPISLQCHHRNRDYEFSHFGYPSQHPSQGVCRSQIIFPPCSCSCMRSMACGMYLVPDVPPQVPANVLMRFA</sequence>
<keyword evidence="2 3" id="KW-0238">DNA-binding</keyword>
<comment type="caution">
    <text evidence="6">The sequence shown here is derived from an EMBL/GenBank/DDBJ whole genome shotgun (WGS) entry which is preliminary data.</text>
</comment>
<dbReference type="PROSITE" id="PS50061">
    <property type="entry name" value="ETS_DOMAIN_3"/>
    <property type="match status" value="1"/>
</dbReference>
<dbReference type="Proteomes" id="UP001159405">
    <property type="component" value="Unassembled WGS sequence"/>
</dbReference>
<evidence type="ECO:0000313" key="7">
    <source>
        <dbReference type="Proteomes" id="UP001159405"/>
    </source>
</evidence>
<dbReference type="InterPro" id="IPR036388">
    <property type="entry name" value="WH-like_DNA-bd_sf"/>
</dbReference>
<accession>A0ABN8RHG2</accession>
<gene>
    <name evidence="6" type="ORF">PLOB_00020348</name>
</gene>
<dbReference type="InterPro" id="IPR036390">
    <property type="entry name" value="WH_DNA-bd_sf"/>
</dbReference>
<evidence type="ECO:0000259" key="5">
    <source>
        <dbReference type="PROSITE" id="PS50061"/>
    </source>
</evidence>
<evidence type="ECO:0000256" key="3">
    <source>
        <dbReference type="RuleBase" id="RU004019"/>
    </source>
</evidence>
<dbReference type="InterPro" id="IPR000418">
    <property type="entry name" value="Ets_dom"/>
</dbReference>
<dbReference type="SUPFAM" id="SSF46785">
    <property type="entry name" value="Winged helix' DNA-binding domain"/>
    <property type="match status" value="1"/>
</dbReference>
<dbReference type="EMBL" id="CALNXK010000240">
    <property type="protein sequence ID" value="CAH3178452.1"/>
    <property type="molecule type" value="Genomic_DNA"/>
</dbReference>
<evidence type="ECO:0000256" key="1">
    <source>
        <dbReference type="ARBA" id="ARBA00005562"/>
    </source>
</evidence>
<dbReference type="PRINTS" id="PR00454">
    <property type="entry name" value="ETSDOMAIN"/>
</dbReference>
<proteinExistence type="inferred from homology"/>
<keyword evidence="7" id="KW-1185">Reference proteome</keyword>